<name>A0AAX4PDT4_9CHLO</name>
<accession>A0AAX4PDT4</accession>
<organism evidence="1 2">
    <name type="scientific">Chloropicon roscoffensis</name>
    <dbReference type="NCBI Taxonomy" id="1461544"/>
    <lineage>
        <taxon>Eukaryota</taxon>
        <taxon>Viridiplantae</taxon>
        <taxon>Chlorophyta</taxon>
        <taxon>Chloropicophyceae</taxon>
        <taxon>Chloropicales</taxon>
        <taxon>Chloropicaceae</taxon>
        <taxon>Chloropicon</taxon>
    </lineage>
</organism>
<dbReference type="AlphaFoldDB" id="A0AAX4PDT4"/>
<reference evidence="1 2" key="1">
    <citation type="submission" date="2024-03" db="EMBL/GenBank/DDBJ databases">
        <title>Complete genome sequence of the green alga Chloropicon roscoffensis RCC1871.</title>
        <authorList>
            <person name="Lemieux C."/>
            <person name="Pombert J.-F."/>
            <person name="Otis C."/>
            <person name="Turmel M."/>
        </authorList>
    </citation>
    <scope>NUCLEOTIDE SEQUENCE [LARGE SCALE GENOMIC DNA]</scope>
    <source>
        <strain evidence="1 2">RCC1871</strain>
    </source>
</reference>
<keyword evidence="2" id="KW-1185">Reference proteome</keyword>
<sequence>MSFGCPSLIKKGAPCIHMTWCVPEDKEAEVDAFWKDHEQFMRKTHTIGCVFDEDKTKPRLHHYYISKGPQMVDIQDPSKGTTGHFLYTMCESYVAEEDVKRHMDAAGEWEPFKDGTMMSMMQEYGLSSAVGSDKVFVGMADGDGAPSLIKKGAPCIHMTWAVPEDKEAEMDAFWKDHEQFMRKTHTIGCVFDDEKKSRLLHYYIGKGPQMVDFQDPSKGTTGKILYTMGESYVAEEDVKRHMDAAGEWEPMASGKMMSYMQEYGLSSAVGSDKVFVGMAD</sequence>
<dbReference type="Proteomes" id="UP001472866">
    <property type="component" value="Chromosome 09"/>
</dbReference>
<gene>
    <name evidence="1" type="ORF">HKI87_09g56790</name>
</gene>
<proteinExistence type="predicted"/>
<protein>
    <submittedName>
        <fullName evidence="1">Uncharacterized protein</fullName>
    </submittedName>
</protein>
<evidence type="ECO:0000313" key="2">
    <source>
        <dbReference type="Proteomes" id="UP001472866"/>
    </source>
</evidence>
<evidence type="ECO:0000313" key="1">
    <source>
        <dbReference type="EMBL" id="WZN64125.1"/>
    </source>
</evidence>
<dbReference type="EMBL" id="CP151509">
    <property type="protein sequence ID" value="WZN64125.1"/>
    <property type="molecule type" value="Genomic_DNA"/>
</dbReference>